<evidence type="ECO:0000313" key="4">
    <source>
        <dbReference type="Proteomes" id="UP000258408"/>
    </source>
</evidence>
<keyword evidence="2" id="KW-0472">Membrane</keyword>
<dbReference type="KEGG" id="vg:55599965"/>
<accession>A0A345L1Y7</accession>
<feature type="transmembrane region" description="Helical" evidence="2">
    <location>
        <begin position="6"/>
        <end position="24"/>
    </location>
</feature>
<dbReference type="Proteomes" id="UP000258408">
    <property type="component" value="Segment"/>
</dbReference>
<dbReference type="SUPFAM" id="SSF103657">
    <property type="entry name" value="BAR/IMD domain-like"/>
    <property type="match status" value="1"/>
</dbReference>
<evidence type="ECO:0000256" key="1">
    <source>
        <dbReference type="SAM" id="Coils"/>
    </source>
</evidence>
<proteinExistence type="predicted"/>
<gene>
    <name evidence="3" type="primary">175</name>
    <name evidence="3" type="ORF">SEA_BLUEEYEDBEAUTY_175</name>
</gene>
<keyword evidence="2" id="KW-1133">Transmembrane helix</keyword>
<evidence type="ECO:0000313" key="3">
    <source>
        <dbReference type="EMBL" id="AXH49289.1"/>
    </source>
</evidence>
<reference evidence="3 4" key="1">
    <citation type="submission" date="2018-06" db="EMBL/GenBank/DDBJ databases">
        <authorList>
            <person name="Luttrell C.E."/>
            <person name="Myers K.N."/>
            <person name="Simpson A.N."/>
            <person name="Sulollari A."/>
            <person name="Suri N."/>
            <person name="Nayek S."/>
            <person name="Bhuiyan S."/>
            <person name="Smith B.R."/>
            <person name="Hughes L.E."/>
            <person name="Garlena R.A."/>
            <person name="Russell D.A."/>
            <person name="Pope W.H."/>
            <person name="Jacobs-Sera D."/>
            <person name="Hatfull G.F."/>
        </authorList>
    </citation>
    <scope>NUCLEOTIDE SEQUENCE [LARGE SCALE GENOMIC DNA]</scope>
</reference>
<dbReference type="EMBL" id="MH536814">
    <property type="protein sequence ID" value="AXH49289.1"/>
    <property type="molecule type" value="Genomic_DNA"/>
</dbReference>
<keyword evidence="4" id="KW-1185">Reference proteome</keyword>
<organism evidence="3 4">
    <name type="scientific">Streptomyces phage Blueeyedbeauty</name>
    <dbReference type="NCBI Taxonomy" id="2250336"/>
    <lineage>
        <taxon>Viruses</taxon>
        <taxon>Duplodnaviria</taxon>
        <taxon>Heunggongvirae</taxon>
        <taxon>Uroviricota</taxon>
        <taxon>Caudoviricetes</taxon>
        <taxon>Stanwilliamsviridae</taxon>
        <taxon>Loccivirinae</taxon>
        <taxon>Annadreamyvirus</taxon>
        <taxon>Annadreamyvirus blueeyedbeauty</taxon>
    </lineage>
</organism>
<feature type="coiled-coil region" evidence="1">
    <location>
        <begin position="35"/>
        <end position="94"/>
    </location>
</feature>
<protein>
    <submittedName>
        <fullName evidence="3">Uncharacterized protein</fullName>
    </submittedName>
</protein>
<dbReference type="InterPro" id="IPR027267">
    <property type="entry name" value="AH/BAR_dom_sf"/>
</dbReference>
<sequence>MPEISQAWLALLGALLGGSGLKIIEYWLNRSKVREDAAAQMRTELRDEIKVLREELRTVEDELDKWRGKYYELMDEFMKAKSDLAEALSRARNQAEGS</sequence>
<dbReference type="RefSeq" id="YP_009839341.1">
    <property type="nucleotide sequence ID" value="NC_048720.1"/>
</dbReference>
<evidence type="ECO:0000256" key="2">
    <source>
        <dbReference type="SAM" id="Phobius"/>
    </source>
</evidence>
<name>A0A345L1Y7_9CAUD</name>
<dbReference type="GeneID" id="55599965"/>
<keyword evidence="2" id="KW-0812">Transmembrane</keyword>
<keyword evidence="1" id="KW-0175">Coiled coil</keyword>